<dbReference type="Gene3D" id="3.40.50.1220">
    <property type="entry name" value="TPP-binding domain"/>
    <property type="match status" value="1"/>
</dbReference>
<dbReference type="SUPFAM" id="SSF52467">
    <property type="entry name" value="DHS-like NAD/FAD-binding domain"/>
    <property type="match status" value="1"/>
</dbReference>
<reference evidence="7" key="1">
    <citation type="submission" date="2020-07" db="EMBL/GenBank/DDBJ databases">
        <authorList>
            <person name="Tarantini F.S."/>
            <person name="Hong K.W."/>
            <person name="Chan K.G."/>
        </authorList>
    </citation>
    <scope>NUCLEOTIDE SEQUENCE</scope>
    <source>
        <strain evidence="7">32-07</strain>
    </source>
</reference>
<proteinExistence type="inferred from homology"/>
<evidence type="ECO:0000313" key="7">
    <source>
        <dbReference type="EMBL" id="QXJ23432.1"/>
    </source>
</evidence>
<evidence type="ECO:0000259" key="6">
    <source>
        <dbReference type="Pfam" id="PF02776"/>
    </source>
</evidence>
<dbReference type="Pfam" id="PF02776">
    <property type="entry name" value="TPP_enzyme_N"/>
    <property type="match status" value="1"/>
</dbReference>
<evidence type="ECO:0000259" key="5">
    <source>
        <dbReference type="Pfam" id="PF02775"/>
    </source>
</evidence>
<evidence type="ECO:0000259" key="4">
    <source>
        <dbReference type="Pfam" id="PF00205"/>
    </source>
</evidence>
<dbReference type="InterPro" id="IPR029035">
    <property type="entry name" value="DHS-like_NAD/FAD-binding_dom"/>
</dbReference>
<sequence length="524" mass="54380">MSATVRDAVRGVLAAHGVTRIFGNPGSTELRFFRDWPDGLDYVMVPQEAAALAMADGHAQASGTVGVVMVHSAAGLGHALGSLFTAERNGTPMVVIAGQQSRSLLTGDPYLHARRATEFPRPYVKFAAEAARPRDVPEVVAQAFRYAAQPPSGPVFVSVPEDDWDAPADHVPHRQVSTSLAPAPGDVAKVAHAMAQAGGAALVLGAKVAADGARDQAVVLAERLGVPVFTAPLASRSPFPEDHPQFAGFLPPVSDRLHRRLADHDLVLVIGAPVFTYHIASSGPPADDVTRLIQVVDDPRQAALAHSGDSLLASAGAFVDALLSRLPAVTERPLPAPAKTPASRPGALTPEDVMRIIDSASPPDAVIVEEAPTHRNAMHEGLPITAGRDFFVAASGGLGWAMPAAVGIAMARPARRIVCLIGDGSSLYSPQALWTAAQHGTDVTFVVLDNGGYAAMKAFGTLLGVTDAPGLELPGIDFPHLATAFGVPATSVANPSELAKEVADPTLGPRLVHVPMTPAARALS</sequence>
<dbReference type="SUPFAM" id="SSF52518">
    <property type="entry name" value="Thiamin diphosphate-binding fold (THDP-binding)"/>
    <property type="match status" value="2"/>
</dbReference>
<dbReference type="PANTHER" id="PTHR18968:SF133">
    <property type="entry name" value="BENZOYLFORMATE DECARBOXYLASE"/>
    <property type="match status" value="1"/>
</dbReference>
<comment type="similarity">
    <text evidence="1 3">Belongs to the TPP enzyme family.</text>
</comment>
<keyword evidence="7" id="KW-0456">Lyase</keyword>
<feature type="domain" description="Thiamine pyrophosphate enzyme TPP-binding" evidence="5">
    <location>
        <begin position="378"/>
        <end position="504"/>
    </location>
</feature>
<dbReference type="InterPro" id="IPR011766">
    <property type="entry name" value="TPP_enzyme_TPP-bd"/>
</dbReference>
<dbReference type="PANTHER" id="PTHR18968">
    <property type="entry name" value="THIAMINE PYROPHOSPHATE ENZYMES"/>
    <property type="match status" value="1"/>
</dbReference>
<dbReference type="InterPro" id="IPR012000">
    <property type="entry name" value="Thiamin_PyroP_enz_cen_dom"/>
</dbReference>
<dbReference type="Pfam" id="PF02775">
    <property type="entry name" value="TPP_enzyme_C"/>
    <property type="match status" value="1"/>
</dbReference>
<keyword evidence="2 3" id="KW-0786">Thiamine pyrophosphate</keyword>
<dbReference type="Proteomes" id="UP001049518">
    <property type="component" value="Chromosome"/>
</dbReference>
<dbReference type="InterPro" id="IPR045229">
    <property type="entry name" value="TPP_enz"/>
</dbReference>
<dbReference type="NCBIfam" id="NF005485">
    <property type="entry name" value="PRK07092.1"/>
    <property type="match status" value="1"/>
</dbReference>
<dbReference type="InterPro" id="IPR012001">
    <property type="entry name" value="Thiamin_PyroP_enz_TPP-bd_dom"/>
</dbReference>
<dbReference type="Pfam" id="PF00205">
    <property type="entry name" value="TPP_enzyme_M"/>
    <property type="match status" value="1"/>
</dbReference>
<organism evidence="7 8">
    <name type="scientific">Actinomadura graeca</name>
    <dbReference type="NCBI Taxonomy" id="2750812"/>
    <lineage>
        <taxon>Bacteria</taxon>
        <taxon>Bacillati</taxon>
        <taxon>Actinomycetota</taxon>
        <taxon>Actinomycetes</taxon>
        <taxon>Streptosporangiales</taxon>
        <taxon>Thermomonosporaceae</taxon>
        <taxon>Actinomadura</taxon>
    </lineage>
</organism>
<evidence type="ECO:0000256" key="3">
    <source>
        <dbReference type="RuleBase" id="RU362132"/>
    </source>
</evidence>
<protein>
    <submittedName>
        <fullName evidence="7">Benzoylformate decarboxylase</fullName>
        <ecNumber evidence="7">4.1.1.7</ecNumber>
    </submittedName>
</protein>
<dbReference type="Gene3D" id="3.40.50.970">
    <property type="match status" value="2"/>
</dbReference>
<dbReference type="RefSeq" id="WP_231329121.1">
    <property type="nucleotide sequence ID" value="NZ_CP059572.1"/>
</dbReference>
<dbReference type="EMBL" id="CP059572">
    <property type="protein sequence ID" value="QXJ23432.1"/>
    <property type="molecule type" value="Genomic_DNA"/>
</dbReference>
<gene>
    <name evidence="7" type="ORF">AGRA3207_004580</name>
</gene>
<dbReference type="CDD" id="cd07035">
    <property type="entry name" value="TPP_PYR_POX_like"/>
    <property type="match status" value="1"/>
</dbReference>
<evidence type="ECO:0000256" key="2">
    <source>
        <dbReference type="ARBA" id="ARBA00023052"/>
    </source>
</evidence>
<dbReference type="GO" id="GO:0050695">
    <property type="term" value="F:benzoylformate decarboxylase activity"/>
    <property type="evidence" value="ECO:0007669"/>
    <property type="project" value="UniProtKB-EC"/>
</dbReference>
<dbReference type="EC" id="4.1.1.7" evidence="7"/>
<name>A0ABX8QXH0_9ACTN</name>
<keyword evidence="8" id="KW-1185">Reference proteome</keyword>
<feature type="domain" description="Thiamine pyrophosphate enzyme N-terminal TPP-binding" evidence="6">
    <location>
        <begin position="4"/>
        <end position="105"/>
    </location>
</feature>
<dbReference type="InterPro" id="IPR029061">
    <property type="entry name" value="THDP-binding"/>
</dbReference>
<evidence type="ECO:0000256" key="1">
    <source>
        <dbReference type="ARBA" id="ARBA00007812"/>
    </source>
</evidence>
<dbReference type="CDD" id="cd02002">
    <property type="entry name" value="TPP_BFDC"/>
    <property type="match status" value="1"/>
</dbReference>
<dbReference type="InterPro" id="IPR000399">
    <property type="entry name" value="TPP-bd_CS"/>
</dbReference>
<accession>A0ABX8QXH0</accession>
<feature type="domain" description="Thiamine pyrophosphate enzyme central" evidence="4">
    <location>
        <begin position="187"/>
        <end position="322"/>
    </location>
</feature>
<dbReference type="PROSITE" id="PS00187">
    <property type="entry name" value="TPP_ENZYMES"/>
    <property type="match status" value="1"/>
</dbReference>
<evidence type="ECO:0000313" key="8">
    <source>
        <dbReference type="Proteomes" id="UP001049518"/>
    </source>
</evidence>